<evidence type="ECO:0000256" key="1">
    <source>
        <dbReference type="ARBA" id="ARBA00004613"/>
    </source>
</evidence>
<evidence type="ECO:0000256" key="3">
    <source>
        <dbReference type="ARBA" id="ARBA00022525"/>
    </source>
</evidence>
<comment type="subcellular location">
    <subcellularLocation>
        <location evidence="1">Secreted</location>
    </subcellularLocation>
</comment>
<keyword evidence="3" id="KW-0964">Secreted</keyword>
<evidence type="ECO:0000259" key="4">
    <source>
        <dbReference type="SMART" id="SM00070"/>
    </source>
</evidence>
<proteinExistence type="inferred from homology"/>
<evidence type="ECO:0000313" key="5">
    <source>
        <dbReference type="EMBL" id="CAJ0943630.1"/>
    </source>
</evidence>
<keyword evidence="6" id="KW-1185">Reference proteome</keyword>
<dbReference type="Gene3D" id="6.10.250.590">
    <property type="match status" value="1"/>
</dbReference>
<evidence type="ECO:0000313" key="6">
    <source>
        <dbReference type="Proteomes" id="UP001176940"/>
    </source>
</evidence>
<feature type="domain" description="Glucagon / GIP / secretin / VIP family" evidence="4">
    <location>
        <begin position="26"/>
        <end position="52"/>
    </location>
</feature>
<dbReference type="Pfam" id="PF00123">
    <property type="entry name" value="Hormone_2"/>
    <property type="match status" value="1"/>
</dbReference>
<gene>
    <name evidence="5" type="ORF">RIMI_LOCUS10068279</name>
</gene>
<sequence>MRRTTGAADAFFQRIRCPIVRRVRRHADGLFTSELSKMKNDIAMRSYLKSLLASKPRYLRSDQAVNFLDDSEDNETRPEKACINWIYQNFPRESYFDNDSEEAAEESCKLICQTNLRLIGQHYVDQSLKEYILQGKP</sequence>
<comment type="similarity">
    <text evidence="2">Belongs to the glucagon family.</text>
</comment>
<organism evidence="5 6">
    <name type="scientific">Ranitomeya imitator</name>
    <name type="common">mimic poison frog</name>
    <dbReference type="NCBI Taxonomy" id="111125"/>
    <lineage>
        <taxon>Eukaryota</taxon>
        <taxon>Metazoa</taxon>
        <taxon>Chordata</taxon>
        <taxon>Craniata</taxon>
        <taxon>Vertebrata</taxon>
        <taxon>Euteleostomi</taxon>
        <taxon>Amphibia</taxon>
        <taxon>Batrachia</taxon>
        <taxon>Anura</taxon>
        <taxon>Neobatrachia</taxon>
        <taxon>Hyloidea</taxon>
        <taxon>Dendrobatidae</taxon>
        <taxon>Dendrobatinae</taxon>
        <taxon>Ranitomeya</taxon>
    </lineage>
</organism>
<comment type="caution">
    <text evidence="5">The sequence shown here is derived from an EMBL/GenBank/DDBJ whole genome shotgun (WGS) entry which is preliminary data.</text>
</comment>
<reference evidence="5" key="1">
    <citation type="submission" date="2023-07" db="EMBL/GenBank/DDBJ databases">
        <authorList>
            <person name="Stuckert A."/>
        </authorList>
    </citation>
    <scope>NUCLEOTIDE SEQUENCE</scope>
</reference>
<name>A0ABN9LJM8_9NEOB</name>
<dbReference type="SMART" id="SM00070">
    <property type="entry name" value="GLUCA"/>
    <property type="match status" value="1"/>
</dbReference>
<accession>A0ABN9LJM8</accession>
<protein>
    <recommendedName>
        <fullName evidence="4">Glucagon / GIP / secretin / VIP family domain-containing protein</fullName>
    </recommendedName>
</protein>
<dbReference type="EMBL" id="CAUEEQ010021472">
    <property type="protein sequence ID" value="CAJ0943630.1"/>
    <property type="molecule type" value="Genomic_DNA"/>
</dbReference>
<dbReference type="Proteomes" id="UP001176940">
    <property type="component" value="Unassembled WGS sequence"/>
</dbReference>
<dbReference type="InterPro" id="IPR000532">
    <property type="entry name" value="Glucagon_GIP_secretin_VIP"/>
</dbReference>
<evidence type="ECO:0000256" key="2">
    <source>
        <dbReference type="ARBA" id="ARBA00008369"/>
    </source>
</evidence>